<protein>
    <submittedName>
        <fullName evidence="6">Helix-turn-helix domain-containing protein</fullName>
    </submittedName>
</protein>
<dbReference type="InterPro" id="IPR050109">
    <property type="entry name" value="HTH-type_TetR-like_transc_reg"/>
</dbReference>
<organism evidence="6 7">
    <name type="scientific">Streptomyces violaceorubidus</name>
    <dbReference type="NCBI Taxonomy" id="284042"/>
    <lineage>
        <taxon>Bacteria</taxon>
        <taxon>Bacillati</taxon>
        <taxon>Actinomycetota</taxon>
        <taxon>Actinomycetes</taxon>
        <taxon>Kitasatosporales</taxon>
        <taxon>Streptomycetaceae</taxon>
        <taxon>Streptomyces</taxon>
    </lineage>
</organism>
<dbReference type="SUPFAM" id="SSF48498">
    <property type="entry name" value="Tetracyclin repressor-like, C-terminal domain"/>
    <property type="match status" value="1"/>
</dbReference>
<accession>A0ABV1T0U8</accession>
<keyword evidence="3" id="KW-0804">Transcription</keyword>
<sequence>MRESAAAATRAAILDSAEVLFAEHGYPHVTIKRIADQAGVAPGTVYATFGAKPALVTALTARAAGDPGIGEVLAAVESATSGQEVVRLVVRQTCDLVRHHHRTMTVLADAAAVDQDIADLLRETEDLQRARFTEVAEQLEHLGALRPGVTPRDAVRILEYFVTPPSWHRMLHIGWDWESAHMFLREAVCAALLR</sequence>
<evidence type="ECO:0000313" key="6">
    <source>
        <dbReference type="EMBL" id="MER6167600.1"/>
    </source>
</evidence>
<keyword evidence="2 4" id="KW-0238">DNA-binding</keyword>
<evidence type="ECO:0000256" key="4">
    <source>
        <dbReference type="PROSITE-ProRule" id="PRU00335"/>
    </source>
</evidence>
<dbReference type="InterPro" id="IPR036271">
    <property type="entry name" value="Tet_transcr_reg_TetR-rel_C_sf"/>
</dbReference>
<evidence type="ECO:0000313" key="7">
    <source>
        <dbReference type="Proteomes" id="UP001496720"/>
    </source>
</evidence>
<dbReference type="EMBL" id="JBEOZY010000028">
    <property type="protein sequence ID" value="MER6167600.1"/>
    <property type="molecule type" value="Genomic_DNA"/>
</dbReference>
<dbReference type="Gene3D" id="1.10.357.10">
    <property type="entry name" value="Tetracycline Repressor, domain 2"/>
    <property type="match status" value="1"/>
</dbReference>
<keyword evidence="7" id="KW-1185">Reference proteome</keyword>
<dbReference type="PANTHER" id="PTHR30055">
    <property type="entry name" value="HTH-TYPE TRANSCRIPTIONAL REGULATOR RUTR"/>
    <property type="match status" value="1"/>
</dbReference>
<proteinExistence type="predicted"/>
<evidence type="ECO:0000256" key="3">
    <source>
        <dbReference type="ARBA" id="ARBA00023163"/>
    </source>
</evidence>
<dbReference type="Pfam" id="PF00440">
    <property type="entry name" value="TetR_N"/>
    <property type="match status" value="1"/>
</dbReference>
<reference evidence="6 7" key="1">
    <citation type="submission" date="2024-06" db="EMBL/GenBank/DDBJ databases">
        <title>The Natural Products Discovery Center: Release of the First 8490 Sequenced Strains for Exploring Actinobacteria Biosynthetic Diversity.</title>
        <authorList>
            <person name="Kalkreuter E."/>
            <person name="Kautsar S.A."/>
            <person name="Yang D."/>
            <person name="Bader C.D."/>
            <person name="Teijaro C.N."/>
            <person name="Fluegel L."/>
            <person name="Davis C.M."/>
            <person name="Simpson J.R."/>
            <person name="Lauterbach L."/>
            <person name="Steele A.D."/>
            <person name="Gui C."/>
            <person name="Meng S."/>
            <person name="Li G."/>
            <person name="Viehrig K."/>
            <person name="Ye F."/>
            <person name="Su P."/>
            <person name="Kiefer A.F."/>
            <person name="Nichols A."/>
            <person name="Cepeda A.J."/>
            <person name="Yan W."/>
            <person name="Fan B."/>
            <person name="Jiang Y."/>
            <person name="Adhikari A."/>
            <person name="Zheng C.-J."/>
            <person name="Schuster L."/>
            <person name="Cowan T.M."/>
            <person name="Smanski M.J."/>
            <person name="Chevrette M.G."/>
            <person name="De Carvalho L.P.S."/>
            <person name="Shen B."/>
        </authorList>
    </citation>
    <scope>NUCLEOTIDE SEQUENCE [LARGE SCALE GENOMIC DNA]</scope>
    <source>
        <strain evidence="6 7">NPDC001615</strain>
    </source>
</reference>
<feature type="domain" description="HTH tetR-type" evidence="5">
    <location>
        <begin position="7"/>
        <end position="67"/>
    </location>
</feature>
<evidence type="ECO:0000259" key="5">
    <source>
        <dbReference type="PROSITE" id="PS50977"/>
    </source>
</evidence>
<dbReference type="PROSITE" id="PS50977">
    <property type="entry name" value="HTH_TETR_2"/>
    <property type="match status" value="1"/>
</dbReference>
<name>A0ABV1T0U8_9ACTN</name>
<dbReference type="InterPro" id="IPR009057">
    <property type="entry name" value="Homeodomain-like_sf"/>
</dbReference>
<comment type="caution">
    <text evidence="6">The sequence shown here is derived from an EMBL/GenBank/DDBJ whole genome shotgun (WGS) entry which is preliminary data.</text>
</comment>
<dbReference type="InterPro" id="IPR001647">
    <property type="entry name" value="HTH_TetR"/>
</dbReference>
<dbReference type="PRINTS" id="PR00455">
    <property type="entry name" value="HTHTETR"/>
</dbReference>
<gene>
    <name evidence="6" type="ORF">ABT188_24145</name>
</gene>
<feature type="DNA-binding region" description="H-T-H motif" evidence="4">
    <location>
        <begin position="30"/>
        <end position="49"/>
    </location>
</feature>
<evidence type="ECO:0000256" key="1">
    <source>
        <dbReference type="ARBA" id="ARBA00023015"/>
    </source>
</evidence>
<dbReference type="SUPFAM" id="SSF46689">
    <property type="entry name" value="Homeodomain-like"/>
    <property type="match status" value="1"/>
</dbReference>
<dbReference type="RefSeq" id="WP_352149048.1">
    <property type="nucleotide sequence ID" value="NZ_JBEOZY010000028.1"/>
</dbReference>
<dbReference type="Proteomes" id="UP001496720">
    <property type="component" value="Unassembled WGS sequence"/>
</dbReference>
<dbReference type="PANTHER" id="PTHR30055:SF234">
    <property type="entry name" value="HTH-TYPE TRANSCRIPTIONAL REGULATOR BETI"/>
    <property type="match status" value="1"/>
</dbReference>
<evidence type="ECO:0000256" key="2">
    <source>
        <dbReference type="ARBA" id="ARBA00023125"/>
    </source>
</evidence>
<keyword evidence="1" id="KW-0805">Transcription regulation</keyword>